<dbReference type="PROSITE" id="PS50096">
    <property type="entry name" value="IQ"/>
    <property type="match status" value="1"/>
</dbReference>
<evidence type="ECO:0000256" key="1">
    <source>
        <dbReference type="SAM" id="MobiDB-lite"/>
    </source>
</evidence>
<evidence type="ECO:0000313" key="3">
    <source>
        <dbReference type="Proteomes" id="UP000011083"/>
    </source>
</evidence>
<dbReference type="CDD" id="cd00065">
    <property type="entry name" value="FYVE_like_SF"/>
    <property type="match status" value="1"/>
</dbReference>
<dbReference type="RefSeq" id="XP_004340382.1">
    <property type="nucleotide sequence ID" value="XM_004340334.1"/>
</dbReference>
<dbReference type="InterPro" id="IPR011011">
    <property type="entry name" value="Znf_FYVE_PHD"/>
</dbReference>
<dbReference type="InterPro" id="IPR000048">
    <property type="entry name" value="IQ_motif_EF-hand-BS"/>
</dbReference>
<feature type="compositionally biased region" description="Polar residues" evidence="1">
    <location>
        <begin position="306"/>
        <end position="317"/>
    </location>
</feature>
<reference evidence="2 3" key="1">
    <citation type="journal article" date="2013" name="Genome Biol.">
        <title>Genome of Acanthamoeba castellanii highlights extensive lateral gene transfer and early evolution of tyrosine kinase signaling.</title>
        <authorList>
            <person name="Clarke M."/>
            <person name="Lohan A.J."/>
            <person name="Liu B."/>
            <person name="Lagkouvardos I."/>
            <person name="Roy S."/>
            <person name="Zafar N."/>
            <person name="Bertelli C."/>
            <person name="Schilde C."/>
            <person name="Kianianmomeni A."/>
            <person name="Burglin T.R."/>
            <person name="Frech C."/>
            <person name="Turcotte B."/>
            <person name="Kopec K.O."/>
            <person name="Synnott J.M."/>
            <person name="Choo C."/>
            <person name="Paponov I."/>
            <person name="Finkler A."/>
            <person name="Soon Heng Tan C."/>
            <person name="Hutchins A.P."/>
            <person name="Weinmeier T."/>
            <person name="Rattei T."/>
            <person name="Chu J.S."/>
            <person name="Gimenez G."/>
            <person name="Irimia M."/>
            <person name="Rigden D.J."/>
            <person name="Fitzpatrick D.A."/>
            <person name="Lorenzo-Morales J."/>
            <person name="Bateman A."/>
            <person name="Chiu C.H."/>
            <person name="Tang P."/>
            <person name="Hegemann P."/>
            <person name="Fromm H."/>
            <person name="Raoult D."/>
            <person name="Greub G."/>
            <person name="Miranda-Saavedra D."/>
            <person name="Chen N."/>
            <person name="Nash P."/>
            <person name="Ginger M.L."/>
            <person name="Horn M."/>
            <person name="Schaap P."/>
            <person name="Caler L."/>
            <person name="Loftus B."/>
        </authorList>
    </citation>
    <scope>NUCLEOTIDE SEQUENCE [LARGE SCALE GENOMIC DNA]</scope>
    <source>
        <strain evidence="2 3">Neff</strain>
    </source>
</reference>
<organism evidence="2 3">
    <name type="scientific">Acanthamoeba castellanii (strain ATCC 30010 / Neff)</name>
    <dbReference type="NCBI Taxonomy" id="1257118"/>
    <lineage>
        <taxon>Eukaryota</taxon>
        <taxon>Amoebozoa</taxon>
        <taxon>Discosea</taxon>
        <taxon>Longamoebia</taxon>
        <taxon>Centramoebida</taxon>
        <taxon>Acanthamoebidae</taxon>
        <taxon>Acanthamoeba</taxon>
    </lineage>
</organism>
<feature type="region of interest" description="Disordered" evidence="1">
    <location>
        <begin position="305"/>
        <end position="337"/>
    </location>
</feature>
<dbReference type="SMART" id="SM00015">
    <property type="entry name" value="IQ"/>
    <property type="match status" value="1"/>
</dbReference>
<dbReference type="AlphaFoldDB" id="L8H0Q9"/>
<dbReference type="Proteomes" id="UP000011083">
    <property type="component" value="Unassembled WGS sequence"/>
</dbReference>
<dbReference type="GeneID" id="14919132"/>
<feature type="compositionally biased region" description="Pro residues" evidence="1">
    <location>
        <begin position="394"/>
        <end position="403"/>
    </location>
</feature>
<sequence length="562" mass="59923">MHAKRRAAAVRIQARWRGCLARKAFKPLWSSRHLAKLRPVESAPLSHLQLGKPAPNSPTIRRRTPSRGHHKKTKSITRNEAACLISTEAEEPPAPAPSAAKPAVGHVERAATPPAPVAVAVAGATPKEQKTSEPGVEEPKRIRLVPLGAPGFAFDPTQVTLRKAPVTRPEGGAAGSPGGAVAMANLRESLKKPLGQDEPVKTGMVSEEESSVLKVLRRHSAQDMKTLLVPKQDTGTVLRRKASREAPDDLSRSASHFTFALPSTEARVAALHQSLGGARPTPVVPMAKMVSNDLFSSANLPKRVSFSKNASPRSTVNLRGRQPGAAESPSGLAGQPTLQDTTEAAKLQANVAAGQTQHFDSPLPSLESSPSGSPSEGSPIAARLSSPMPQRPLGAPPATPPTPASSASVFTPAHPRTKSGSFAPLMGRRGALMGSTSSIASSSASAQPHDWPQRRKSASELLLVFFKKRKTKEELIERGIFVEVDGEPGGDQVGRLQAQRECTVCKESVRASLFKSQHKVCPRCKASVCKKCVTKRKYPLPGWKDKRAVCLLCLPEVDKTFE</sequence>
<feature type="region of interest" description="Disordered" evidence="1">
    <location>
        <begin position="45"/>
        <end position="79"/>
    </location>
</feature>
<dbReference type="InterPro" id="IPR013083">
    <property type="entry name" value="Znf_RING/FYVE/PHD"/>
</dbReference>
<proteinExistence type="predicted"/>
<dbReference type="EMBL" id="KB007957">
    <property type="protein sequence ID" value="ELR18358.1"/>
    <property type="molecule type" value="Genomic_DNA"/>
</dbReference>
<protein>
    <submittedName>
        <fullName evidence="2">IQ calmodulin-binding motif domain containing protein</fullName>
    </submittedName>
</protein>
<feature type="compositionally biased region" description="Basic residues" evidence="1">
    <location>
        <begin position="60"/>
        <end position="75"/>
    </location>
</feature>
<evidence type="ECO:0000313" key="2">
    <source>
        <dbReference type="EMBL" id="ELR18358.1"/>
    </source>
</evidence>
<dbReference type="KEGG" id="acan:ACA1_321590"/>
<name>L8H0Q9_ACACF</name>
<dbReference type="Pfam" id="PF00612">
    <property type="entry name" value="IQ"/>
    <property type="match status" value="1"/>
</dbReference>
<dbReference type="CDD" id="cd23767">
    <property type="entry name" value="IQCD"/>
    <property type="match status" value="1"/>
</dbReference>
<dbReference type="SUPFAM" id="SSF57903">
    <property type="entry name" value="FYVE/PHD zinc finger"/>
    <property type="match status" value="1"/>
</dbReference>
<dbReference type="VEuPathDB" id="AmoebaDB:ACA1_321590"/>
<feature type="region of interest" description="Disordered" evidence="1">
    <location>
        <begin position="352"/>
        <end position="429"/>
    </location>
</feature>
<feature type="compositionally biased region" description="Low complexity" evidence="1">
    <location>
        <begin position="361"/>
        <end position="379"/>
    </location>
</feature>
<dbReference type="Gene3D" id="3.30.40.10">
    <property type="entry name" value="Zinc/RING finger domain, C3HC4 (zinc finger)"/>
    <property type="match status" value="1"/>
</dbReference>
<keyword evidence="3" id="KW-1185">Reference proteome</keyword>
<gene>
    <name evidence="2" type="ORF">ACA1_321590</name>
</gene>
<accession>L8H0Q9</accession>
<feature type="compositionally biased region" description="Low complexity" evidence="1">
    <location>
        <begin position="404"/>
        <end position="413"/>
    </location>
</feature>